<feature type="compositionally biased region" description="Polar residues" evidence="1">
    <location>
        <begin position="69"/>
        <end position="78"/>
    </location>
</feature>
<feature type="compositionally biased region" description="Basic and acidic residues" evidence="1">
    <location>
        <begin position="54"/>
        <end position="68"/>
    </location>
</feature>
<sequence>MHTYYRYRGGEPAPGALIIRFYHSGDQIRGYIRRVADPAENDTIFPGEEMEPDDAFRMAENKTRDRTSNRSSWNFQRE</sequence>
<keyword evidence="3" id="KW-1185">Reference proteome</keyword>
<feature type="region of interest" description="Disordered" evidence="1">
    <location>
        <begin position="42"/>
        <end position="78"/>
    </location>
</feature>
<evidence type="ECO:0000313" key="3">
    <source>
        <dbReference type="Proteomes" id="UP001496627"/>
    </source>
</evidence>
<gene>
    <name evidence="2" type="ORF">ABK249_02620</name>
</gene>
<dbReference type="Proteomes" id="UP001496627">
    <property type="component" value="Unassembled WGS sequence"/>
</dbReference>
<evidence type="ECO:0000256" key="1">
    <source>
        <dbReference type="SAM" id="MobiDB-lite"/>
    </source>
</evidence>
<reference evidence="2 3" key="1">
    <citation type="submission" date="2024-05" db="EMBL/GenBank/DDBJ databases">
        <title>Neorhizobium sp. Rsf11, a plant growth promoting and heavy metal resistant PAH-degrader.</title>
        <authorList>
            <person name="Golubev S.N."/>
            <person name="Muratova A.Y."/>
            <person name="Markelova M.I."/>
        </authorList>
    </citation>
    <scope>NUCLEOTIDE SEQUENCE [LARGE SCALE GENOMIC DNA]</scope>
    <source>
        <strain evidence="2 3">Rsf11</strain>
    </source>
</reference>
<dbReference type="EMBL" id="JBEAAL010000001">
    <property type="protein sequence ID" value="MEQ1403815.1"/>
    <property type="molecule type" value="Genomic_DNA"/>
</dbReference>
<name>A0ABV0LW25_9HYPH</name>
<proteinExistence type="predicted"/>
<comment type="caution">
    <text evidence="2">The sequence shown here is derived from an EMBL/GenBank/DDBJ whole genome shotgun (WGS) entry which is preliminary data.</text>
</comment>
<organism evidence="2 3">
    <name type="scientific">Neorhizobium phenanthreniclasticum</name>
    <dbReference type="NCBI Taxonomy" id="3157917"/>
    <lineage>
        <taxon>Bacteria</taxon>
        <taxon>Pseudomonadati</taxon>
        <taxon>Pseudomonadota</taxon>
        <taxon>Alphaproteobacteria</taxon>
        <taxon>Hyphomicrobiales</taxon>
        <taxon>Rhizobiaceae</taxon>
        <taxon>Rhizobium/Agrobacterium group</taxon>
        <taxon>Neorhizobium</taxon>
    </lineage>
</organism>
<accession>A0ABV0LW25</accession>
<protein>
    <submittedName>
        <fullName evidence="2">Uncharacterized protein</fullName>
    </submittedName>
</protein>
<evidence type="ECO:0000313" key="2">
    <source>
        <dbReference type="EMBL" id="MEQ1403815.1"/>
    </source>
</evidence>